<sequence length="169" mass="19069">MENKNMGMCKDCGEVYSALIMKDGYCSGCKPEIFTERELKNIKEQGIKEETTKEVKKEETTKEVKKDFKEEAKKGKYNFYIGLAVVLGIATYFVSSALSLPKDEVVKNIASQYGVGSYSSRTKASKIDIIDHYKKEGKVVYILGIEKLICEMPMLEVKGKWTSLGMDCK</sequence>
<reference evidence="2 3" key="1">
    <citation type="submission" date="2019-10" db="EMBL/GenBank/DDBJ databases">
        <title>Poseidonibacter ostreae sp. nov., isolated from the gut of the Ostrea denselamellosa.</title>
        <authorList>
            <person name="Choi A."/>
        </authorList>
    </citation>
    <scope>NUCLEOTIDE SEQUENCE [LARGE SCALE GENOMIC DNA]</scope>
    <source>
        <strain evidence="2 3">SJOD-M-33</strain>
    </source>
</reference>
<protein>
    <submittedName>
        <fullName evidence="2">Uncharacterized protein</fullName>
    </submittedName>
</protein>
<name>A0A6L4WXE8_9BACT</name>
<feature type="transmembrane region" description="Helical" evidence="1">
    <location>
        <begin position="79"/>
        <end position="100"/>
    </location>
</feature>
<proteinExistence type="predicted"/>
<evidence type="ECO:0000313" key="3">
    <source>
        <dbReference type="Proteomes" id="UP000472839"/>
    </source>
</evidence>
<keyword evidence="1" id="KW-0812">Transmembrane</keyword>
<keyword evidence="1" id="KW-1133">Transmembrane helix</keyword>
<comment type="caution">
    <text evidence="2">The sequence shown here is derived from an EMBL/GenBank/DDBJ whole genome shotgun (WGS) entry which is preliminary data.</text>
</comment>
<dbReference type="AlphaFoldDB" id="A0A6L4WXE8"/>
<evidence type="ECO:0000256" key="1">
    <source>
        <dbReference type="SAM" id="Phobius"/>
    </source>
</evidence>
<evidence type="ECO:0000313" key="2">
    <source>
        <dbReference type="EMBL" id="KAB7891433.1"/>
    </source>
</evidence>
<gene>
    <name evidence="2" type="ORF">GBG19_00930</name>
</gene>
<accession>A0A6L4WXE8</accession>
<dbReference type="EMBL" id="WFKK01000001">
    <property type="protein sequence ID" value="KAB7891433.1"/>
    <property type="molecule type" value="Genomic_DNA"/>
</dbReference>
<organism evidence="2 3">
    <name type="scientific">Poseidonibacter ostreae</name>
    <dbReference type="NCBI Taxonomy" id="2654171"/>
    <lineage>
        <taxon>Bacteria</taxon>
        <taxon>Pseudomonadati</taxon>
        <taxon>Campylobacterota</taxon>
        <taxon>Epsilonproteobacteria</taxon>
        <taxon>Campylobacterales</taxon>
        <taxon>Arcobacteraceae</taxon>
        <taxon>Poseidonibacter</taxon>
    </lineage>
</organism>
<dbReference type="Proteomes" id="UP000472839">
    <property type="component" value="Unassembled WGS sequence"/>
</dbReference>
<dbReference type="RefSeq" id="WP_193315808.1">
    <property type="nucleotide sequence ID" value="NZ_WFKK01000001.1"/>
</dbReference>
<keyword evidence="1" id="KW-0472">Membrane</keyword>